<keyword evidence="2" id="KW-0472">Membrane</keyword>
<evidence type="ECO:0000313" key="3">
    <source>
        <dbReference type="EMBL" id="MDQ0165018.1"/>
    </source>
</evidence>
<protein>
    <submittedName>
        <fullName evidence="3">Tic20 family protein</fullName>
    </submittedName>
</protein>
<evidence type="ECO:0000256" key="1">
    <source>
        <dbReference type="SAM" id="Coils"/>
    </source>
</evidence>
<keyword evidence="2" id="KW-0812">Transmembrane</keyword>
<proteinExistence type="predicted"/>
<evidence type="ECO:0000256" key="2">
    <source>
        <dbReference type="SAM" id="Phobius"/>
    </source>
</evidence>
<organism evidence="3 4">
    <name type="scientific">Caldalkalibacillus horti</name>
    <dbReference type="NCBI Taxonomy" id="77523"/>
    <lineage>
        <taxon>Bacteria</taxon>
        <taxon>Bacillati</taxon>
        <taxon>Bacillota</taxon>
        <taxon>Bacilli</taxon>
        <taxon>Bacillales</taxon>
        <taxon>Bacillaceae</taxon>
        <taxon>Caldalkalibacillus</taxon>
    </lineage>
</organism>
<accession>A0ABT9VVL5</accession>
<reference evidence="3 4" key="1">
    <citation type="submission" date="2023-07" db="EMBL/GenBank/DDBJ databases">
        <title>Genomic Encyclopedia of Type Strains, Phase IV (KMG-IV): sequencing the most valuable type-strain genomes for metagenomic binning, comparative biology and taxonomic classification.</title>
        <authorList>
            <person name="Goeker M."/>
        </authorList>
    </citation>
    <scope>NUCLEOTIDE SEQUENCE [LARGE SCALE GENOMIC DNA]</scope>
    <source>
        <strain evidence="3 4">DSM 12751</strain>
    </source>
</reference>
<feature type="transmembrane region" description="Helical" evidence="2">
    <location>
        <begin position="137"/>
        <end position="157"/>
    </location>
</feature>
<sequence length="222" mass="24665">MQLESRVNKEKRGKKRRWSTLSYWIGLVVGVIAIVVILDLMSIVPSVSNLSGLASGLGQMENVLFPMTLLFLLLAFFLTDVKTNYLSLRAFKHSPLGALSIHILLIFGFLLMLTGLAATKTNYGQTGVITEDLQLGLIQGGSSLGIGIALIGLYILLRKSLVATPSEVPNQHTTQVMEKMDDISQELETITTDYDLLNMKRQDLEERINKIEEELRDIKSSL</sequence>
<gene>
    <name evidence="3" type="ORF">J2S11_000918</name>
</gene>
<dbReference type="Proteomes" id="UP001235840">
    <property type="component" value="Unassembled WGS sequence"/>
</dbReference>
<keyword evidence="1" id="KW-0175">Coiled coil</keyword>
<feature type="coiled-coil region" evidence="1">
    <location>
        <begin position="187"/>
        <end position="221"/>
    </location>
</feature>
<dbReference type="EMBL" id="JAUSTY010000003">
    <property type="protein sequence ID" value="MDQ0165018.1"/>
    <property type="molecule type" value="Genomic_DNA"/>
</dbReference>
<name>A0ABT9VVL5_9BACI</name>
<comment type="caution">
    <text evidence="3">The sequence shown here is derived from an EMBL/GenBank/DDBJ whole genome shotgun (WGS) entry which is preliminary data.</text>
</comment>
<keyword evidence="2" id="KW-1133">Transmembrane helix</keyword>
<feature type="transmembrane region" description="Helical" evidence="2">
    <location>
        <begin position="21"/>
        <end position="43"/>
    </location>
</feature>
<keyword evidence="4" id="KW-1185">Reference proteome</keyword>
<evidence type="ECO:0000313" key="4">
    <source>
        <dbReference type="Proteomes" id="UP001235840"/>
    </source>
</evidence>
<dbReference type="RefSeq" id="WP_307391498.1">
    <property type="nucleotide sequence ID" value="NZ_BAAADK010000010.1"/>
</dbReference>
<feature type="transmembrane region" description="Helical" evidence="2">
    <location>
        <begin position="63"/>
        <end position="81"/>
    </location>
</feature>
<feature type="transmembrane region" description="Helical" evidence="2">
    <location>
        <begin position="93"/>
        <end position="117"/>
    </location>
</feature>